<sequence length="141" mass="15962">MGNQKHTSGSKDAPTSPVVRLDKWIWAARFCKTRAIARDWVQAGKVNYNGQRSKPSKIVELGAIIKVPAGFDHKTIEILALSDKRVSASLAQGLYKETDESIALREKNKQARQLSAFHSPKPDHRPDKKQRRQIIKIKHQD</sequence>
<accession>A0AA37SXA2</accession>
<dbReference type="InterPro" id="IPR036986">
    <property type="entry name" value="S4_RNA-bd_sf"/>
</dbReference>
<proteinExistence type="inferred from homology"/>
<dbReference type="GO" id="GO:0003677">
    <property type="term" value="F:DNA binding"/>
    <property type="evidence" value="ECO:0007669"/>
    <property type="project" value="UniProtKB-KW"/>
</dbReference>
<comment type="similarity">
    <text evidence="1 4">Belongs to the HSP15 family.</text>
</comment>
<feature type="region of interest" description="Disordered" evidence="5">
    <location>
        <begin position="109"/>
        <end position="141"/>
    </location>
</feature>
<keyword evidence="7" id="KW-0346">Stress response</keyword>
<evidence type="ECO:0000256" key="1">
    <source>
        <dbReference type="ARBA" id="ARBA00008396"/>
    </source>
</evidence>
<gene>
    <name evidence="7" type="primary">hslR</name>
    <name evidence="7" type="ORF">GCM10007852_23650</name>
</gene>
<organism evidence="7 8">
    <name type="scientific">Agaribacter marinus</name>
    <dbReference type="NCBI Taxonomy" id="1431249"/>
    <lineage>
        <taxon>Bacteria</taxon>
        <taxon>Pseudomonadati</taxon>
        <taxon>Pseudomonadota</taxon>
        <taxon>Gammaproteobacteria</taxon>
        <taxon>Alteromonadales</taxon>
        <taxon>Alteromonadaceae</taxon>
        <taxon>Agaribacter</taxon>
    </lineage>
</organism>
<dbReference type="RefSeq" id="WP_284217815.1">
    <property type="nucleotide sequence ID" value="NZ_BSOT01000006.1"/>
</dbReference>
<dbReference type="SMART" id="SM00363">
    <property type="entry name" value="S4"/>
    <property type="match status" value="1"/>
</dbReference>
<dbReference type="EMBL" id="BSOT01000006">
    <property type="protein sequence ID" value="GLR71457.1"/>
    <property type="molecule type" value="Genomic_DNA"/>
</dbReference>
<dbReference type="GO" id="GO:0003727">
    <property type="term" value="F:single-stranded RNA binding"/>
    <property type="evidence" value="ECO:0007669"/>
    <property type="project" value="InterPro"/>
</dbReference>
<evidence type="ECO:0000313" key="7">
    <source>
        <dbReference type="EMBL" id="GLR71457.1"/>
    </source>
</evidence>
<keyword evidence="3 4" id="KW-0238">DNA-binding</keyword>
<evidence type="ECO:0000256" key="3">
    <source>
        <dbReference type="ARBA" id="ARBA00023125"/>
    </source>
</evidence>
<evidence type="ECO:0000256" key="5">
    <source>
        <dbReference type="SAM" id="MobiDB-lite"/>
    </source>
</evidence>
<dbReference type="CDD" id="cd00165">
    <property type="entry name" value="S4"/>
    <property type="match status" value="1"/>
</dbReference>
<keyword evidence="2 4" id="KW-0694">RNA-binding</keyword>
<evidence type="ECO:0000259" key="6">
    <source>
        <dbReference type="SMART" id="SM00363"/>
    </source>
</evidence>
<dbReference type="Proteomes" id="UP001156601">
    <property type="component" value="Unassembled WGS sequence"/>
</dbReference>
<dbReference type="PROSITE" id="PS50889">
    <property type="entry name" value="S4"/>
    <property type="match status" value="1"/>
</dbReference>
<dbReference type="PIRSF" id="PIRSF016821">
    <property type="entry name" value="HSP15"/>
    <property type="match status" value="1"/>
</dbReference>
<reference evidence="7" key="1">
    <citation type="journal article" date="2014" name="Int. J. Syst. Evol. Microbiol.">
        <title>Complete genome sequence of Corynebacterium casei LMG S-19264T (=DSM 44701T), isolated from a smear-ripened cheese.</title>
        <authorList>
            <consortium name="US DOE Joint Genome Institute (JGI-PGF)"/>
            <person name="Walter F."/>
            <person name="Albersmeier A."/>
            <person name="Kalinowski J."/>
            <person name="Ruckert C."/>
        </authorList>
    </citation>
    <scope>NUCLEOTIDE SEQUENCE</scope>
    <source>
        <strain evidence="7">NBRC 110023</strain>
    </source>
</reference>
<reference evidence="7" key="2">
    <citation type="submission" date="2023-01" db="EMBL/GenBank/DDBJ databases">
        <title>Draft genome sequence of Agaribacter marinus strain NBRC 110023.</title>
        <authorList>
            <person name="Sun Q."/>
            <person name="Mori K."/>
        </authorList>
    </citation>
    <scope>NUCLEOTIDE SEQUENCE</scope>
    <source>
        <strain evidence="7">NBRC 110023</strain>
    </source>
</reference>
<feature type="domain" description="RNA-binding S4" evidence="6">
    <location>
        <begin position="19"/>
        <end position="82"/>
    </location>
</feature>
<dbReference type="SUPFAM" id="SSF55174">
    <property type="entry name" value="Alpha-L RNA-binding motif"/>
    <property type="match status" value="1"/>
</dbReference>
<dbReference type="AlphaFoldDB" id="A0AA37SXA2"/>
<protein>
    <recommendedName>
        <fullName evidence="4">Heat shock protein 15</fullName>
    </recommendedName>
</protein>
<dbReference type="InterPro" id="IPR025708">
    <property type="entry name" value="HSP15"/>
</dbReference>
<dbReference type="NCBIfam" id="NF007673">
    <property type="entry name" value="PRK10348.1"/>
    <property type="match status" value="1"/>
</dbReference>
<feature type="compositionally biased region" description="Basic residues" evidence="5">
    <location>
        <begin position="127"/>
        <end position="141"/>
    </location>
</feature>
<evidence type="ECO:0000256" key="4">
    <source>
        <dbReference type="PIRNR" id="PIRNR016821"/>
    </source>
</evidence>
<comment type="caution">
    <text evidence="7">The sequence shown here is derived from an EMBL/GenBank/DDBJ whole genome shotgun (WGS) entry which is preliminary data.</text>
</comment>
<dbReference type="GO" id="GO:0043023">
    <property type="term" value="F:ribosomal large subunit binding"/>
    <property type="evidence" value="ECO:0007669"/>
    <property type="project" value="InterPro"/>
</dbReference>
<evidence type="ECO:0000256" key="2">
    <source>
        <dbReference type="ARBA" id="ARBA00022884"/>
    </source>
</evidence>
<name>A0AA37SXA2_9ALTE</name>
<dbReference type="GO" id="GO:0034605">
    <property type="term" value="P:cellular response to heat"/>
    <property type="evidence" value="ECO:0007669"/>
    <property type="project" value="InterPro"/>
</dbReference>
<dbReference type="InterPro" id="IPR002942">
    <property type="entry name" value="S4_RNA-bd"/>
</dbReference>
<evidence type="ECO:0000313" key="8">
    <source>
        <dbReference type="Proteomes" id="UP001156601"/>
    </source>
</evidence>
<keyword evidence="8" id="KW-1185">Reference proteome</keyword>
<dbReference type="Gene3D" id="3.10.290.10">
    <property type="entry name" value="RNA-binding S4 domain"/>
    <property type="match status" value="1"/>
</dbReference>
<dbReference type="Pfam" id="PF01479">
    <property type="entry name" value="S4"/>
    <property type="match status" value="1"/>
</dbReference>